<evidence type="ECO:0000313" key="2">
    <source>
        <dbReference type="Proteomes" id="UP000178187"/>
    </source>
</evidence>
<organism evidence="1 2">
    <name type="scientific">Candidatus Danuiimicrobium aquiferis</name>
    <dbReference type="NCBI Taxonomy" id="1801832"/>
    <lineage>
        <taxon>Bacteria</taxon>
        <taxon>Pseudomonadati</taxon>
        <taxon>Candidatus Omnitrophota</taxon>
        <taxon>Candidatus Danuiimicrobium</taxon>
    </lineage>
</organism>
<reference evidence="1 2" key="1">
    <citation type="journal article" date="2016" name="Nat. Commun.">
        <title>Thousands of microbial genomes shed light on interconnected biogeochemical processes in an aquifer system.</title>
        <authorList>
            <person name="Anantharaman K."/>
            <person name="Brown C.T."/>
            <person name="Hug L.A."/>
            <person name="Sharon I."/>
            <person name="Castelle C.J."/>
            <person name="Probst A.J."/>
            <person name="Thomas B.C."/>
            <person name="Singh A."/>
            <person name="Wilkins M.J."/>
            <person name="Karaoz U."/>
            <person name="Brodie E.L."/>
            <person name="Williams K.H."/>
            <person name="Hubbard S.S."/>
            <person name="Banfield J.F."/>
        </authorList>
    </citation>
    <scope>NUCLEOTIDE SEQUENCE [LARGE SCALE GENOMIC DNA]</scope>
</reference>
<name>A0A1G1KRL1_9BACT</name>
<evidence type="ECO:0000313" key="1">
    <source>
        <dbReference type="EMBL" id="OGW95571.1"/>
    </source>
</evidence>
<protein>
    <recommendedName>
        <fullName evidence="3">Nucleotidyl transferase AbiEii/AbiGii toxin family protein</fullName>
    </recommendedName>
</protein>
<dbReference type="AlphaFoldDB" id="A0A1G1KRL1"/>
<accession>A0A1G1KRL1</accession>
<sequence length="290" mass="33409">MKYKNAISFRQALEERLAKKSKQEGIDLAWLRKQVAFDRFLARIFFETQKPRWLLKGGYAMELRYAQIARTTKDVDLSLPFAAFDAAKEKQLLEPIREELQQLAGRDLGEWFIYLIEAPIMDIEAAPYGGARFPVRVTLAGRHFTNFNLDVGIGDAVILEPEWLEDHHLLEFAEIASSRIPLLPKEHQFAEKIHTYTLPREGNPNSRTRDLLDMVLLIEQGALDHDKLKKSLEATFKRRNTHSIPARLSEPPESWATAYAKLAQDCGVAKKNVNEAFKLLEEFWNKLYKG</sequence>
<comment type="caution">
    <text evidence="1">The sequence shown here is derived from an EMBL/GenBank/DDBJ whole genome shotgun (WGS) entry which is preliminary data.</text>
</comment>
<dbReference type="Pfam" id="PF08843">
    <property type="entry name" value="AbiEii"/>
    <property type="match status" value="1"/>
</dbReference>
<proteinExistence type="predicted"/>
<dbReference type="InterPro" id="IPR014942">
    <property type="entry name" value="AbiEii"/>
</dbReference>
<dbReference type="Proteomes" id="UP000178187">
    <property type="component" value="Unassembled WGS sequence"/>
</dbReference>
<gene>
    <name evidence="1" type="ORF">A3G33_11240</name>
</gene>
<evidence type="ECO:0008006" key="3">
    <source>
        <dbReference type="Google" id="ProtNLM"/>
    </source>
</evidence>
<dbReference type="EMBL" id="MHFR01000060">
    <property type="protein sequence ID" value="OGW95571.1"/>
    <property type="molecule type" value="Genomic_DNA"/>
</dbReference>